<comment type="caution">
    <text evidence="10">The sequence shown here is derived from an EMBL/GenBank/DDBJ whole genome shotgun (WGS) entry which is preliminary data.</text>
</comment>
<evidence type="ECO:0000256" key="6">
    <source>
        <dbReference type="RuleBase" id="RU364113"/>
    </source>
</evidence>
<dbReference type="EMBL" id="JACIIX010000012">
    <property type="protein sequence ID" value="MBB6211611.1"/>
    <property type="molecule type" value="Genomic_DNA"/>
</dbReference>
<comment type="similarity">
    <text evidence="2 6">Belongs to the band 7/mec-2 family. HflK subfamily.</text>
</comment>
<dbReference type="SUPFAM" id="SSF117892">
    <property type="entry name" value="Band 7/SPFH domain"/>
    <property type="match status" value="1"/>
</dbReference>
<dbReference type="InterPro" id="IPR050710">
    <property type="entry name" value="Band7/mec-2_domain"/>
</dbReference>
<dbReference type="PANTHER" id="PTHR43327">
    <property type="entry name" value="STOMATIN-LIKE PROTEIN 2, MITOCHONDRIAL"/>
    <property type="match status" value="1"/>
</dbReference>
<feature type="domain" description="Band 7" evidence="9">
    <location>
        <begin position="103"/>
        <end position="277"/>
    </location>
</feature>
<dbReference type="InterPro" id="IPR001107">
    <property type="entry name" value="Band_7"/>
</dbReference>
<evidence type="ECO:0000256" key="4">
    <source>
        <dbReference type="ARBA" id="ARBA00022989"/>
    </source>
</evidence>
<comment type="subunit">
    <text evidence="6">HflC and HflK may interact to form a multimeric complex.</text>
</comment>
<comment type="function">
    <text evidence="6">HflC and HflK could encode or regulate a protease.</text>
</comment>
<evidence type="ECO:0000256" key="7">
    <source>
        <dbReference type="SAM" id="Coils"/>
    </source>
</evidence>
<evidence type="ECO:0000313" key="10">
    <source>
        <dbReference type="EMBL" id="MBB6211611.1"/>
    </source>
</evidence>
<feature type="coiled-coil region" evidence="7">
    <location>
        <begin position="269"/>
        <end position="296"/>
    </location>
</feature>
<feature type="compositionally biased region" description="Gly residues" evidence="8">
    <location>
        <begin position="8"/>
        <end position="58"/>
    </location>
</feature>
<evidence type="ECO:0000256" key="1">
    <source>
        <dbReference type="ARBA" id="ARBA00004167"/>
    </source>
</evidence>
<dbReference type="AlphaFoldDB" id="A0A7W9ZHK6"/>
<evidence type="ECO:0000313" key="11">
    <source>
        <dbReference type="Proteomes" id="UP000544872"/>
    </source>
</evidence>
<evidence type="ECO:0000256" key="3">
    <source>
        <dbReference type="ARBA" id="ARBA00022692"/>
    </source>
</evidence>
<keyword evidence="4" id="KW-1133">Transmembrane helix</keyword>
<dbReference type="NCBIfam" id="TIGR01933">
    <property type="entry name" value="hflK"/>
    <property type="match status" value="1"/>
</dbReference>
<protein>
    <recommendedName>
        <fullName evidence="6">Protein HflK</fullName>
    </recommendedName>
</protein>
<feature type="region of interest" description="Disordered" evidence="8">
    <location>
        <begin position="1"/>
        <end position="66"/>
    </location>
</feature>
<keyword evidence="11" id="KW-1185">Reference proteome</keyword>
<dbReference type="SMART" id="SM00244">
    <property type="entry name" value="PHB"/>
    <property type="match status" value="1"/>
</dbReference>
<dbReference type="Pfam" id="PF01145">
    <property type="entry name" value="Band_7"/>
    <property type="match status" value="1"/>
</dbReference>
<accession>A0A7W9ZHK6</accession>
<keyword evidence="3" id="KW-0812">Transmembrane</keyword>
<dbReference type="PANTHER" id="PTHR43327:SF2">
    <property type="entry name" value="MODULATOR OF FTSH PROTEASE HFLK"/>
    <property type="match status" value="1"/>
</dbReference>
<dbReference type="GO" id="GO:0006508">
    <property type="term" value="P:proteolysis"/>
    <property type="evidence" value="ECO:0007669"/>
    <property type="project" value="UniProtKB-KW"/>
</dbReference>
<comment type="subcellular location">
    <subcellularLocation>
        <location evidence="1">Membrane</location>
        <topology evidence="1">Single-pass membrane protein</topology>
    </subcellularLocation>
</comment>
<proteinExistence type="inferred from homology"/>
<evidence type="ECO:0000256" key="8">
    <source>
        <dbReference type="SAM" id="MobiDB-lite"/>
    </source>
</evidence>
<dbReference type="CDD" id="cd03404">
    <property type="entry name" value="SPFH_HflK"/>
    <property type="match status" value="1"/>
</dbReference>
<evidence type="ECO:0000256" key="5">
    <source>
        <dbReference type="ARBA" id="ARBA00023136"/>
    </source>
</evidence>
<dbReference type="GO" id="GO:0008233">
    <property type="term" value="F:peptidase activity"/>
    <property type="evidence" value="ECO:0007669"/>
    <property type="project" value="UniProtKB-KW"/>
</dbReference>
<evidence type="ECO:0000256" key="2">
    <source>
        <dbReference type="ARBA" id="ARBA00006971"/>
    </source>
</evidence>
<sequence>MGSSNQGGPWGGGGGPWGGGSGNGGNGGPGNGGNGGPGNDGNRGNPWGNGGNGGGGRGPQPPDLDDLLRQGQERLKQVMPGGFGGPRAIVLVVLGMLVAWMATGFYRVNPDQQGVELLFGKFVKTTGPGLNYWFPAPVGEVMTPRVTETRQVAIGGRDARRGADAAAGGQMLTGDQNIIDVDFIVQWRIRDAGEFLFNIRDHETTIRAAAESAMREVIGRTPLEVAMTTGRGEAQTRARDLLQGILDTYKAGVTVLDVQLQKADPPQEVIDAFNDVQRARQDKERLQNEANTYRNDILPRAKGESERLIQEASAYRDRVVKDAEGEAARFLSVYETYRNARDVTTQRLYLETMQDVLKQSDKVILDKAGGAVPYLPLPEVRKALQGQESK</sequence>
<dbReference type="Gene3D" id="3.30.479.30">
    <property type="entry name" value="Band 7 domain"/>
    <property type="match status" value="1"/>
</dbReference>
<dbReference type="Pfam" id="PF12221">
    <property type="entry name" value="HflK_N"/>
    <property type="match status" value="1"/>
</dbReference>
<evidence type="ECO:0000259" key="9">
    <source>
        <dbReference type="SMART" id="SM00244"/>
    </source>
</evidence>
<reference evidence="10 11" key="1">
    <citation type="submission" date="2020-08" db="EMBL/GenBank/DDBJ databases">
        <title>Genomic Encyclopedia of Type Strains, Phase IV (KMG-IV): sequencing the most valuable type-strain genomes for metagenomic binning, comparative biology and taxonomic classification.</title>
        <authorList>
            <person name="Goeker M."/>
        </authorList>
    </citation>
    <scope>NUCLEOTIDE SEQUENCE [LARGE SCALE GENOMIC DNA]</scope>
    <source>
        <strain evidence="10 11">DSM 11590</strain>
    </source>
</reference>
<dbReference type="GO" id="GO:0016020">
    <property type="term" value="C:membrane"/>
    <property type="evidence" value="ECO:0007669"/>
    <property type="project" value="UniProtKB-SubCell"/>
</dbReference>
<keyword evidence="10" id="KW-0645">Protease</keyword>
<dbReference type="InterPro" id="IPR020980">
    <property type="entry name" value="Membrane_HflK_N"/>
</dbReference>
<keyword evidence="10" id="KW-0378">Hydrolase</keyword>
<dbReference type="InterPro" id="IPR010201">
    <property type="entry name" value="HflK"/>
</dbReference>
<gene>
    <name evidence="10" type="ORF">FHS48_003052</name>
</gene>
<dbReference type="InterPro" id="IPR036013">
    <property type="entry name" value="Band_7/SPFH_dom_sf"/>
</dbReference>
<keyword evidence="7" id="KW-0175">Coiled coil</keyword>
<name>A0A7W9ZHK6_NOVIT</name>
<organism evidence="10 11">
    <name type="scientific">Novispirillum itersonii</name>
    <name type="common">Aquaspirillum itersonii</name>
    <dbReference type="NCBI Taxonomy" id="189"/>
    <lineage>
        <taxon>Bacteria</taxon>
        <taxon>Pseudomonadati</taxon>
        <taxon>Pseudomonadota</taxon>
        <taxon>Alphaproteobacteria</taxon>
        <taxon>Rhodospirillales</taxon>
        <taxon>Novispirillaceae</taxon>
        <taxon>Novispirillum</taxon>
    </lineage>
</organism>
<dbReference type="RefSeq" id="WP_184264541.1">
    <property type="nucleotide sequence ID" value="NZ_JACIIX010000012.1"/>
</dbReference>
<keyword evidence="5" id="KW-0472">Membrane</keyword>
<dbReference type="Proteomes" id="UP000544872">
    <property type="component" value="Unassembled WGS sequence"/>
</dbReference>